<evidence type="ECO:0000256" key="1">
    <source>
        <dbReference type="SAM" id="SignalP"/>
    </source>
</evidence>
<dbReference type="RefSeq" id="XP_045954977.1">
    <property type="nucleotide sequence ID" value="XM_046109254.1"/>
</dbReference>
<protein>
    <recommendedName>
        <fullName evidence="4">AA1-like domain-containing protein</fullName>
    </recommendedName>
</protein>
<reference evidence="2" key="1">
    <citation type="journal article" date="2021" name="Nat. Commun.">
        <title>Genetic determinants of endophytism in the Arabidopsis root mycobiome.</title>
        <authorList>
            <person name="Mesny F."/>
            <person name="Miyauchi S."/>
            <person name="Thiergart T."/>
            <person name="Pickel B."/>
            <person name="Atanasova L."/>
            <person name="Karlsson M."/>
            <person name="Huettel B."/>
            <person name="Barry K.W."/>
            <person name="Haridas S."/>
            <person name="Chen C."/>
            <person name="Bauer D."/>
            <person name="Andreopoulos W."/>
            <person name="Pangilinan J."/>
            <person name="LaButti K."/>
            <person name="Riley R."/>
            <person name="Lipzen A."/>
            <person name="Clum A."/>
            <person name="Drula E."/>
            <person name="Henrissat B."/>
            <person name="Kohler A."/>
            <person name="Grigoriev I.V."/>
            <person name="Martin F.M."/>
            <person name="Hacquard S."/>
        </authorList>
    </citation>
    <scope>NUCLEOTIDE SEQUENCE</scope>
    <source>
        <strain evidence="2">MPI-SDFR-AT-0073</strain>
    </source>
</reference>
<evidence type="ECO:0000313" key="2">
    <source>
        <dbReference type="EMBL" id="KAH6648470.1"/>
    </source>
</evidence>
<comment type="caution">
    <text evidence="2">The sequence shown here is derived from an EMBL/GenBank/DDBJ whole genome shotgun (WGS) entry which is preliminary data.</text>
</comment>
<dbReference type="Proteomes" id="UP000758603">
    <property type="component" value="Unassembled WGS sequence"/>
</dbReference>
<gene>
    <name evidence="2" type="ORF">BKA67DRAFT_693800</name>
</gene>
<feature type="signal peptide" evidence="1">
    <location>
        <begin position="1"/>
        <end position="18"/>
    </location>
</feature>
<proteinExistence type="predicted"/>
<accession>A0A9P8ZSN4</accession>
<feature type="chain" id="PRO_5040153726" description="AA1-like domain-containing protein" evidence="1">
    <location>
        <begin position="19"/>
        <end position="165"/>
    </location>
</feature>
<sequence>MHFSTIVVGLLAEIVASASYNIPVEMAVADTCAMPSEYTITNFVTFGDKLNGTLNTTSFHFADSETGIDTSCTKNSTSATSSPNGGTARYYCDDATVEFIWQTTGIAGLTVIEKACPENGSSKYEVSGLSQFNLTCTTTYDGTLCSSSQTTTGEFTSLNPVTETS</sequence>
<dbReference type="AlphaFoldDB" id="A0A9P8ZSN4"/>
<name>A0A9P8ZSN4_9PEZI</name>
<dbReference type="EMBL" id="JAGPXC010000007">
    <property type="protein sequence ID" value="KAH6648470.1"/>
    <property type="molecule type" value="Genomic_DNA"/>
</dbReference>
<organism evidence="2 3">
    <name type="scientific">Truncatella angustata</name>
    <dbReference type="NCBI Taxonomy" id="152316"/>
    <lineage>
        <taxon>Eukaryota</taxon>
        <taxon>Fungi</taxon>
        <taxon>Dikarya</taxon>
        <taxon>Ascomycota</taxon>
        <taxon>Pezizomycotina</taxon>
        <taxon>Sordariomycetes</taxon>
        <taxon>Xylariomycetidae</taxon>
        <taxon>Amphisphaeriales</taxon>
        <taxon>Sporocadaceae</taxon>
        <taxon>Truncatella</taxon>
    </lineage>
</organism>
<dbReference type="OrthoDB" id="5239982at2759"/>
<evidence type="ECO:0008006" key="4">
    <source>
        <dbReference type="Google" id="ProtNLM"/>
    </source>
</evidence>
<keyword evidence="1" id="KW-0732">Signal</keyword>
<dbReference type="GeneID" id="70138145"/>
<keyword evidence="3" id="KW-1185">Reference proteome</keyword>
<evidence type="ECO:0000313" key="3">
    <source>
        <dbReference type="Proteomes" id="UP000758603"/>
    </source>
</evidence>